<protein>
    <submittedName>
        <fullName evidence="11">Site-specific integrase</fullName>
    </submittedName>
</protein>
<evidence type="ECO:0000313" key="11">
    <source>
        <dbReference type="EMBL" id="MCQ5152875.1"/>
    </source>
</evidence>
<evidence type="ECO:0000256" key="6">
    <source>
        <dbReference type="PROSITE-ProRule" id="PRU01248"/>
    </source>
</evidence>
<evidence type="ECO:0000256" key="2">
    <source>
        <dbReference type="ARBA" id="ARBA00008857"/>
    </source>
</evidence>
<dbReference type="GO" id="GO:0003677">
    <property type="term" value="F:DNA binding"/>
    <property type="evidence" value="ECO:0007669"/>
    <property type="project" value="UniProtKB-UniRule"/>
</dbReference>
<dbReference type="CDD" id="cd01189">
    <property type="entry name" value="INT_ICEBs1_C_like"/>
    <property type="match status" value="1"/>
</dbReference>
<evidence type="ECO:0000256" key="4">
    <source>
        <dbReference type="ARBA" id="ARBA00023125"/>
    </source>
</evidence>
<evidence type="ECO:0000259" key="10">
    <source>
        <dbReference type="PROSITE" id="PS51900"/>
    </source>
</evidence>
<accession>A0AAW5KHJ5</accession>
<evidence type="ECO:0000256" key="1">
    <source>
        <dbReference type="ARBA" id="ARBA00003283"/>
    </source>
</evidence>
<dbReference type="Gene3D" id="1.10.443.10">
    <property type="entry name" value="Intergrase catalytic core"/>
    <property type="match status" value="1"/>
</dbReference>
<dbReference type="InterPro" id="IPR000253">
    <property type="entry name" value="FHA_dom"/>
</dbReference>
<comment type="function">
    <text evidence="1">Site-specific tyrosine recombinase, which acts by catalyzing the cutting and rejoining of the recombining DNA molecules.</text>
</comment>
<comment type="similarity">
    <text evidence="2">Belongs to the 'phage' integrase family.</text>
</comment>
<dbReference type="GO" id="GO:0008907">
    <property type="term" value="F:integrase activity"/>
    <property type="evidence" value="ECO:0007669"/>
    <property type="project" value="InterPro"/>
</dbReference>
<dbReference type="PANTHER" id="PTHR30629:SF2">
    <property type="entry name" value="PROPHAGE INTEGRASE INTS-RELATED"/>
    <property type="match status" value="1"/>
</dbReference>
<reference evidence="11" key="1">
    <citation type="submission" date="2022-06" db="EMBL/GenBank/DDBJ databases">
        <title>Isolation of gut microbiota from human fecal samples.</title>
        <authorList>
            <person name="Pamer E.G."/>
            <person name="Barat B."/>
            <person name="Waligurski E."/>
            <person name="Medina S."/>
            <person name="Paddock L."/>
            <person name="Mostad J."/>
        </authorList>
    </citation>
    <scope>NUCLEOTIDE SEQUENCE</scope>
    <source>
        <strain evidence="11">DFI.5.57</strain>
    </source>
</reference>
<dbReference type="Pfam" id="PF02920">
    <property type="entry name" value="Integrase_DNA"/>
    <property type="match status" value="1"/>
</dbReference>
<gene>
    <name evidence="11" type="ORF">NE632_06085</name>
</gene>
<dbReference type="SUPFAM" id="SSF56349">
    <property type="entry name" value="DNA breaking-rejoining enzymes"/>
    <property type="match status" value="1"/>
</dbReference>
<dbReference type="InterPro" id="IPR010998">
    <property type="entry name" value="Integrase_recombinase_N"/>
</dbReference>
<dbReference type="PROSITE" id="PS51900">
    <property type="entry name" value="CB"/>
    <property type="match status" value="1"/>
</dbReference>
<dbReference type="InterPro" id="IPR013762">
    <property type="entry name" value="Integrase-like_cat_sf"/>
</dbReference>
<evidence type="ECO:0000256" key="3">
    <source>
        <dbReference type="ARBA" id="ARBA00022908"/>
    </source>
</evidence>
<dbReference type="InterPro" id="IPR004107">
    <property type="entry name" value="Integrase_SAM-like_N"/>
</dbReference>
<comment type="caution">
    <text evidence="11">The sequence shown here is derived from an EMBL/GenBank/DDBJ whole genome shotgun (WGS) entry which is preliminary data.</text>
</comment>
<dbReference type="PANTHER" id="PTHR30629">
    <property type="entry name" value="PROPHAGE INTEGRASE"/>
    <property type="match status" value="1"/>
</dbReference>
<dbReference type="Pfam" id="PF00589">
    <property type="entry name" value="Phage_integrase"/>
    <property type="match status" value="1"/>
</dbReference>
<dbReference type="Gene3D" id="3.30.160.60">
    <property type="entry name" value="Classic Zinc Finger"/>
    <property type="match status" value="1"/>
</dbReference>
<dbReference type="EMBL" id="JANGCN010000010">
    <property type="protein sequence ID" value="MCQ5152875.1"/>
    <property type="molecule type" value="Genomic_DNA"/>
</dbReference>
<name>A0AAW5KHJ5_9FIRM</name>
<dbReference type="Gene3D" id="1.10.150.130">
    <property type="match status" value="1"/>
</dbReference>
<keyword evidence="5" id="KW-0233">DNA recombination</keyword>
<feature type="domain" description="Core-binding (CB)" evidence="10">
    <location>
        <begin position="68"/>
        <end position="150"/>
    </location>
</feature>
<dbReference type="Pfam" id="PF14659">
    <property type="entry name" value="Phage_int_SAM_3"/>
    <property type="match status" value="1"/>
</dbReference>
<keyword evidence="3" id="KW-0229">DNA integration</keyword>
<dbReference type="PROSITE" id="PS50006">
    <property type="entry name" value="FHA_DOMAIN"/>
    <property type="match status" value="1"/>
</dbReference>
<dbReference type="Proteomes" id="UP001206236">
    <property type="component" value="Unassembled WGS sequence"/>
</dbReference>
<dbReference type="InterPro" id="IPR002104">
    <property type="entry name" value="Integrase_catalytic"/>
</dbReference>
<evidence type="ECO:0000256" key="7">
    <source>
        <dbReference type="SAM" id="MobiDB-lite"/>
    </source>
</evidence>
<proteinExistence type="inferred from homology"/>
<dbReference type="RefSeq" id="WP_256321875.1">
    <property type="nucleotide sequence ID" value="NZ_JANGCN010000010.1"/>
</dbReference>
<organism evidence="11 12">
    <name type="scientific">Ruminococcus bicirculans</name>
    <name type="common">ex Wegman et al. 2014</name>
    <dbReference type="NCBI Taxonomy" id="1160721"/>
    <lineage>
        <taxon>Bacteria</taxon>
        <taxon>Bacillati</taxon>
        <taxon>Bacillota</taxon>
        <taxon>Clostridia</taxon>
        <taxon>Eubacteriales</taxon>
        <taxon>Oscillospiraceae</taxon>
        <taxon>Ruminococcus</taxon>
    </lineage>
</organism>
<evidence type="ECO:0000259" key="8">
    <source>
        <dbReference type="PROSITE" id="PS50006"/>
    </source>
</evidence>
<feature type="region of interest" description="Disordered" evidence="7">
    <location>
        <begin position="1"/>
        <end position="20"/>
    </location>
</feature>
<keyword evidence="4 6" id="KW-0238">DNA-binding</keyword>
<dbReference type="PROSITE" id="PS51898">
    <property type="entry name" value="TYR_RECOMBINASE"/>
    <property type="match status" value="1"/>
</dbReference>
<evidence type="ECO:0000313" key="12">
    <source>
        <dbReference type="Proteomes" id="UP001206236"/>
    </source>
</evidence>
<feature type="domain" description="Tyr recombinase" evidence="9">
    <location>
        <begin position="176"/>
        <end position="398"/>
    </location>
</feature>
<dbReference type="InterPro" id="IPR004191">
    <property type="entry name" value="Integrase_Tn916-type_DNA-bd_N"/>
</dbReference>
<dbReference type="InterPro" id="IPR050808">
    <property type="entry name" value="Phage_Integrase"/>
</dbReference>
<evidence type="ECO:0000256" key="5">
    <source>
        <dbReference type="ARBA" id="ARBA00023172"/>
    </source>
</evidence>
<evidence type="ECO:0000259" key="9">
    <source>
        <dbReference type="PROSITE" id="PS51898"/>
    </source>
</evidence>
<sequence length="410" mass="47727">MVKRRRDSKGIMLKKGESERAGGGYDYRWTQNGERRVIYAPTLQKLREKKEEISADVLRGIRPNARNLTVNDIYKMWVRDKMGLKDNTMLNYMYMYEMFVDPYIGKSKISGLLYSDVKGFYNMLYRERGLKVSTIDNVNTVLHQVLELAVQNRLIPANPSDNAIRELKHMHGKEIQKRQALTAKEQELFLDYLRSTPRYQHWYPVFLTMLYTGLRVGEITGLRWCDVDLENGFISVNHTLVYYKHDTNKCQFSIHKPKTEAGSRSVPIMSEVREALEQEKEYQDIAGLRCKVKVDGFSDFIFINRFGNVHNQNNLNRALRRIIRDCNKRVLSEAQKSENVTILPDFSCHTLRHTFATRMCEMGINLKVIQDVLGHSDFSTTMNVYTDATSDFKKKEFQTLEKLLKGGSAK</sequence>
<dbReference type="InterPro" id="IPR011010">
    <property type="entry name" value="DNA_brk_join_enz"/>
</dbReference>
<dbReference type="AlphaFoldDB" id="A0AAW5KHJ5"/>
<dbReference type="GO" id="GO:0006310">
    <property type="term" value="P:DNA recombination"/>
    <property type="evidence" value="ECO:0007669"/>
    <property type="project" value="UniProtKB-KW"/>
</dbReference>
<dbReference type="InterPro" id="IPR044068">
    <property type="entry name" value="CB"/>
</dbReference>
<feature type="domain" description="FHA" evidence="8">
    <location>
        <begin position="214"/>
        <end position="263"/>
    </location>
</feature>